<protein>
    <submittedName>
        <fullName evidence="2">FAD synthase</fullName>
    </submittedName>
</protein>
<evidence type="ECO:0000313" key="3">
    <source>
        <dbReference type="Proteomes" id="UP000230731"/>
    </source>
</evidence>
<reference evidence="3" key="1">
    <citation type="submission" date="2017-09" db="EMBL/GenBank/DDBJ databases">
        <title>Depth-based differentiation of microbial function through sediment-hosted aquifers and enrichment of novel symbionts in the deep terrestrial subsurface.</title>
        <authorList>
            <person name="Probst A.J."/>
            <person name="Ladd B."/>
            <person name="Jarett J.K."/>
            <person name="Geller-Mcgrath D.E."/>
            <person name="Sieber C.M.K."/>
            <person name="Emerson J.B."/>
            <person name="Anantharaman K."/>
            <person name="Thomas B.C."/>
            <person name="Malmstrom R."/>
            <person name="Stieglmeier M."/>
            <person name="Klingl A."/>
            <person name="Woyke T."/>
            <person name="Ryan C.M."/>
            <person name="Banfield J.F."/>
        </authorList>
    </citation>
    <scope>NUCLEOTIDE SEQUENCE [LARGE SCALE GENOMIC DNA]</scope>
</reference>
<dbReference type="AlphaFoldDB" id="A0A2M6X0D3"/>
<dbReference type="NCBIfam" id="TIGR00125">
    <property type="entry name" value="cyt_tran_rel"/>
    <property type="match status" value="1"/>
</dbReference>
<dbReference type="SUPFAM" id="SSF52374">
    <property type="entry name" value="Nucleotidylyl transferase"/>
    <property type="match status" value="1"/>
</dbReference>
<dbReference type="InterPro" id="IPR014729">
    <property type="entry name" value="Rossmann-like_a/b/a_fold"/>
</dbReference>
<dbReference type="Pfam" id="PF01467">
    <property type="entry name" value="CTP_transf_like"/>
    <property type="match status" value="1"/>
</dbReference>
<dbReference type="Gene3D" id="3.40.50.620">
    <property type="entry name" value="HUPs"/>
    <property type="match status" value="1"/>
</dbReference>
<organism evidence="2 3">
    <name type="scientific">Candidatus Andersenbacteria bacterium CG10_big_fil_rev_8_21_14_0_10_54_11</name>
    <dbReference type="NCBI Taxonomy" id="1974485"/>
    <lineage>
        <taxon>Bacteria</taxon>
        <taxon>Candidatus Anderseniibacteriota</taxon>
    </lineage>
</organism>
<dbReference type="InterPro" id="IPR004821">
    <property type="entry name" value="Cyt_trans-like"/>
</dbReference>
<accession>A0A2M6X0D3</accession>
<sequence>MPRVLAFGSFDPLHNGHRDFFRQARLAGDPDTHLTVVVAADSFLRCVKQKEPQQPAAVRLAAVRADPFVDAACLGDTWPTADPYRLLETLDFDVLAVGYDQRPDDAVIAAELARRGKKAVRLVRCRPFQPERYKSSYFRRG</sequence>
<dbReference type="GO" id="GO:0003824">
    <property type="term" value="F:catalytic activity"/>
    <property type="evidence" value="ECO:0007669"/>
    <property type="project" value="InterPro"/>
</dbReference>
<name>A0A2M6X0D3_9BACT</name>
<evidence type="ECO:0000259" key="1">
    <source>
        <dbReference type="Pfam" id="PF01467"/>
    </source>
</evidence>
<dbReference type="Proteomes" id="UP000230731">
    <property type="component" value="Unassembled WGS sequence"/>
</dbReference>
<evidence type="ECO:0000313" key="2">
    <source>
        <dbReference type="EMBL" id="PIT98521.1"/>
    </source>
</evidence>
<dbReference type="EMBL" id="PEZP01000003">
    <property type="protein sequence ID" value="PIT98521.1"/>
    <property type="molecule type" value="Genomic_DNA"/>
</dbReference>
<gene>
    <name evidence="2" type="ORF">COT71_00275</name>
</gene>
<feature type="domain" description="Cytidyltransferase-like" evidence="1">
    <location>
        <begin position="5"/>
        <end position="121"/>
    </location>
</feature>
<proteinExistence type="predicted"/>
<comment type="caution">
    <text evidence="2">The sequence shown here is derived from an EMBL/GenBank/DDBJ whole genome shotgun (WGS) entry which is preliminary data.</text>
</comment>